<name>A0ABD2MFU6_9CUCU</name>
<dbReference type="AlphaFoldDB" id="A0ABD2MFU6"/>
<comment type="caution">
    <text evidence="1">The sequence shown here is derived from an EMBL/GenBank/DDBJ whole genome shotgun (WGS) entry which is preliminary data.</text>
</comment>
<dbReference type="Proteomes" id="UP001516400">
    <property type="component" value="Unassembled WGS sequence"/>
</dbReference>
<evidence type="ECO:0000313" key="1">
    <source>
        <dbReference type="EMBL" id="KAL3265277.1"/>
    </source>
</evidence>
<dbReference type="EMBL" id="JABFTP020000001">
    <property type="protein sequence ID" value="KAL3265277.1"/>
    <property type="molecule type" value="Genomic_DNA"/>
</dbReference>
<evidence type="ECO:0000313" key="2">
    <source>
        <dbReference type="Proteomes" id="UP001516400"/>
    </source>
</evidence>
<accession>A0ABD2MFU6</accession>
<organism evidence="1 2">
    <name type="scientific">Cryptolaemus montrouzieri</name>
    <dbReference type="NCBI Taxonomy" id="559131"/>
    <lineage>
        <taxon>Eukaryota</taxon>
        <taxon>Metazoa</taxon>
        <taxon>Ecdysozoa</taxon>
        <taxon>Arthropoda</taxon>
        <taxon>Hexapoda</taxon>
        <taxon>Insecta</taxon>
        <taxon>Pterygota</taxon>
        <taxon>Neoptera</taxon>
        <taxon>Endopterygota</taxon>
        <taxon>Coleoptera</taxon>
        <taxon>Polyphaga</taxon>
        <taxon>Cucujiformia</taxon>
        <taxon>Coccinelloidea</taxon>
        <taxon>Coccinellidae</taxon>
        <taxon>Scymninae</taxon>
        <taxon>Scymnini</taxon>
        <taxon>Cryptolaemus</taxon>
    </lineage>
</organism>
<keyword evidence="2" id="KW-1185">Reference proteome</keyword>
<sequence length="97" mass="11871">MKKERDNMIFHKKNNRWKTTANVDEYKNEKDNTLEYNENISVNTLFENIRNTISNAKGKHCHKPNEDQKLNQRTRLLMRKRREMSDRTAEEYRSINR</sequence>
<proteinExistence type="predicted"/>
<protein>
    <submittedName>
        <fullName evidence="1">Uncharacterized protein</fullName>
    </submittedName>
</protein>
<gene>
    <name evidence="1" type="ORF">HHI36_009487</name>
</gene>
<reference evidence="1 2" key="1">
    <citation type="journal article" date="2021" name="BMC Biol.">
        <title>Horizontally acquired antibacterial genes associated with adaptive radiation of ladybird beetles.</title>
        <authorList>
            <person name="Li H.S."/>
            <person name="Tang X.F."/>
            <person name="Huang Y.H."/>
            <person name="Xu Z.Y."/>
            <person name="Chen M.L."/>
            <person name="Du X.Y."/>
            <person name="Qiu B.Y."/>
            <person name="Chen P.T."/>
            <person name="Zhang W."/>
            <person name="Slipinski A."/>
            <person name="Escalona H.E."/>
            <person name="Waterhouse R.M."/>
            <person name="Zwick A."/>
            <person name="Pang H."/>
        </authorList>
    </citation>
    <scope>NUCLEOTIDE SEQUENCE [LARGE SCALE GENOMIC DNA]</scope>
    <source>
        <strain evidence="1">SYSU2018</strain>
    </source>
</reference>